<evidence type="ECO:0000313" key="1">
    <source>
        <dbReference type="EMBL" id="MFC6765018.1"/>
    </source>
</evidence>
<organism evidence="1 2">
    <name type="scientific">Natrinema soli</name>
    <dbReference type="NCBI Taxonomy" id="1930624"/>
    <lineage>
        <taxon>Archaea</taxon>
        <taxon>Methanobacteriati</taxon>
        <taxon>Methanobacteriota</taxon>
        <taxon>Stenosarchaea group</taxon>
        <taxon>Halobacteria</taxon>
        <taxon>Halobacteriales</taxon>
        <taxon>Natrialbaceae</taxon>
        <taxon>Natrinema</taxon>
    </lineage>
</organism>
<accession>A0ABD5SNE4</accession>
<gene>
    <name evidence="1" type="ORF">ACFQE6_08345</name>
</gene>
<dbReference type="AlphaFoldDB" id="A0ABD5SNE4"/>
<evidence type="ECO:0000313" key="2">
    <source>
        <dbReference type="Proteomes" id="UP001596383"/>
    </source>
</evidence>
<dbReference type="RefSeq" id="WP_273738063.1">
    <property type="nucleotide sequence ID" value="NZ_JAQIVI010000121.1"/>
</dbReference>
<comment type="caution">
    <text evidence="1">The sequence shown here is derived from an EMBL/GenBank/DDBJ whole genome shotgun (WGS) entry which is preliminary data.</text>
</comment>
<protein>
    <submittedName>
        <fullName evidence="1">Uncharacterized protein</fullName>
    </submittedName>
</protein>
<dbReference type="Proteomes" id="UP001596383">
    <property type="component" value="Unassembled WGS sequence"/>
</dbReference>
<proteinExistence type="predicted"/>
<keyword evidence="2" id="KW-1185">Reference proteome</keyword>
<sequence>MAGLERGKSTLLTNFTSQAMERDYGGLVITLGKDDDDEEFIAEWPEDRPEEDFVFIDTGDGFEEMVRFNLLEVPDELEPGSVAHSSYVESLADDMSAAFAQTGGSDNYWGALMSRVTRTLIRGMTQSGKTCTPVDLAAACSSQDNLEQFADWMNEEQSTSSGRRLNGSRRRKTLTSSRWLAAWITSFTMRRSGPCSRLENRRSGFRISSMMGR</sequence>
<dbReference type="EMBL" id="JBHSWV010000121">
    <property type="protein sequence ID" value="MFC6765018.1"/>
    <property type="molecule type" value="Genomic_DNA"/>
</dbReference>
<name>A0ABD5SNE4_9EURY</name>
<reference evidence="1 2" key="1">
    <citation type="journal article" date="2019" name="Int. J. Syst. Evol. Microbiol.">
        <title>The Global Catalogue of Microorganisms (GCM) 10K type strain sequencing project: providing services to taxonomists for standard genome sequencing and annotation.</title>
        <authorList>
            <consortium name="The Broad Institute Genomics Platform"/>
            <consortium name="The Broad Institute Genome Sequencing Center for Infectious Disease"/>
            <person name="Wu L."/>
            <person name="Ma J."/>
        </authorList>
    </citation>
    <scope>NUCLEOTIDE SEQUENCE [LARGE SCALE GENOMIC DNA]</scope>
    <source>
        <strain evidence="1 2">LMG 29247</strain>
    </source>
</reference>